<dbReference type="OMA" id="TSAYGMY"/>
<dbReference type="NCBIfam" id="TIGR01473">
    <property type="entry name" value="cyoE_ctaB"/>
    <property type="match status" value="1"/>
</dbReference>
<dbReference type="GO" id="GO:0031966">
    <property type="term" value="C:mitochondrial membrane"/>
    <property type="evidence" value="ECO:0007669"/>
    <property type="project" value="UniProtKB-SubCell"/>
</dbReference>
<dbReference type="AlphaFoldDB" id="A0A0D1WXQ2"/>
<keyword evidence="5 15" id="KW-0808">Transferase</keyword>
<feature type="compositionally biased region" description="Basic residues" evidence="13">
    <location>
        <begin position="171"/>
        <end position="180"/>
    </location>
</feature>
<evidence type="ECO:0000256" key="5">
    <source>
        <dbReference type="ARBA" id="ARBA00022679"/>
    </source>
</evidence>
<feature type="transmembrane region" description="Helical" evidence="14">
    <location>
        <begin position="275"/>
        <end position="296"/>
    </location>
</feature>
<comment type="similarity">
    <text evidence="3">Belongs to the UbiA prenyltransferase family.</text>
</comment>
<name>A0A0D1WXQ2_EXOME</name>
<organism evidence="15 16">
    <name type="scientific">Exophiala mesophila</name>
    <name type="common">Black yeast-like fungus</name>
    <dbReference type="NCBI Taxonomy" id="212818"/>
    <lineage>
        <taxon>Eukaryota</taxon>
        <taxon>Fungi</taxon>
        <taxon>Dikarya</taxon>
        <taxon>Ascomycota</taxon>
        <taxon>Pezizomycotina</taxon>
        <taxon>Eurotiomycetes</taxon>
        <taxon>Chaetothyriomycetidae</taxon>
        <taxon>Chaetothyriales</taxon>
        <taxon>Herpotrichiellaceae</taxon>
        <taxon>Exophiala</taxon>
    </lineage>
</organism>
<dbReference type="PANTHER" id="PTHR43448">
    <property type="entry name" value="PROTOHEME IX FARNESYLTRANSFERASE, MITOCHONDRIAL"/>
    <property type="match status" value="1"/>
</dbReference>
<feature type="transmembrane region" description="Helical" evidence="14">
    <location>
        <begin position="464"/>
        <end position="493"/>
    </location>
</feature>
<evidence type="ECO:0000256" key="11">
    <source>
        <dbReference type="ARBA" id="ARBA00023136"/>
    </source>
</evidence>
<dbReference type="GeneID" id="27319843"/>
<dbReference type="InterPro" id="IPR044878">
    <property type="entry name" value="UbiA_sf"/>
</dbReference>
<dbReference type="InterPro" id="IPR006369">
    <property type="entry name" value="Protohaem_IX_farnesylTrfase"/>
</dbReference>
<keyword evidence="10" id="KW-0350">Heme biosynthesis</keyword>
<evidence type="ECO:0000256" key="7">
    <source>
        <dbReference type="ARBA" id="ARBA00022946"/>
    </source>
</evidence>
<keyword evidence="11 14" id="KW-0472">Membrane</keyword>
<feature type="region of interest" description="Disordered" evidence="13">
    <location>
        <begin position="95"/>
        <end position="203"/>
    </location>
</feature>
<dbReference type="STRING" id="212818.A0A0D1WXQ2"/>
<evidence type="ECO:0000313" key="16">
    <source>
        <dbReference type="Proteomes" id="UP000054302"/>
    </source>
</evidence>
<feature type="transmembrane region" description="Helical" evidence="14">
    <location>
        <begin position="372"/>
        <end position="391"/>
    </location>
</feature>
<comment type="subcellular location">
    <subcellularLocation>
        <location evidence="2">Mitochondrion membrane</location>
        <topology evidence="2">Multi-pass membrane protein</topology>
    </subcellularLocation>
</comment>
<dbReference type="Pfam" id="PF01040">
    <property type="entry name" value="UbiA"/>
    <property type="match status" value="1"/>
</dbReference>
<dbReference type="Proteomes" id="UP000054302">
    <property type="component" value="Unassembled WGS sequence"/>
</dbReference>
<protein>
    <recommendedName>
        <fullName evidence="4">Protoheme IX farnesyltransferase, mitochondrial</fullName>
    </recommendedName>
    <alternativeName>
        <fullName evidence="12">Heme O synthase</fullName>
    </alternativeName>
</protein>
<evidence type="ECO:0000256" key="12">
    <source>
        <dbReference type="ARBA" id="ARBA00030253"/>
    </source>
</evidence>
<evidence type="ECO:0000256" key="10">
    <source>
        <dbReference type="ARBA" id="ARBA00023133"/>
    </source>
</evidence>
<accession>A0A0D1WXQ2</accession>
<evidence type="ECO:0000256" key="13">
    <source>
        <dbReference type="SAM" id="MobiDB-lite"/>
    </source>
</evidence>
<keyword evidence="6 14" id="KW-0812">Transmembrane</keyword>
<dbReference type="FunFam" id="1.10.357.140:FF:000004">
    <property type="entry name" value="Protoheme IX farnesyltransferase, mitochondrial"/>
    <property type="match status" value="1"/>
</dbReference>
<evidence type="ECO:0000256" key="9">
    <source>
        <dbReference type="ARBA" id="ARBA00023128"/>
    </source>
</evidence>
<dbReference type="RefSeq" id="XP_016225784.1">
    <property type="nucleotide sequence ID" value="XM_016366266.1"/>
</dbReference>
<feature type="transmembrane region" description="Helical" evidence="14">
    <location>
        <begin position="317"/>
        <end position="337"/>
    </location>
</feature>
<evidence type="ECO:0000313" key="15">
    <source>
        <dbReference type="EMBL" id="KIV94210.1"/>
    </source>
</evidence>
<feature type="transmembrane region" description="Helical" evidence="14">
    <location>
        <begin position="343"/>
        <end position="360"/>
    </location>
</feature>
<dbReference type="VEuPathDB" id="FungiDB:PV10_01998"/>
<feature type="compositionally biased region" description="Polar residues" evidence="13">
    <location>
        <begin position="95"/>
        <end position="115"/>
    </location>
</feature>
<keyword evidence="9" id="KW-0496">Mitochondrion</keyword>
<keyword evidence="7" id="KW-0809">Transit peptide</keyword>
<feature type="transmembrane region" description="Helical" evidence="14">
    <location>
        <begin position="513"/>
        <end position="532"/>
    </location>
</feature>
<dbReference type="GO" id="GO:0008495">
    <property type="term" value="F:protoheme IX farnesyltransferase activity"/>
    <property type="evidence" value="ECO:0007669"/>
    <property type="project" value="InterPro"/>
</dbReference>
<gene>
    <name evidence="15" type="ORF">PV10_01998</name>
</gene>
<sequence>MAAPAGPRLLLPCFACCPATSPSINALSLVRRLGSSPHRWARTLHERAHQPARSARDPSKALFHSRAFIPDYFSANSSIERGWITNGLLASMRTVSESPARSSQASHTLNSVQRSAENDPHHSLRRSHTLDRTPPPPPPPPTLVQDDSQGQLSSQGASVADIDEAAENLLPHRRRQRRKSQQQTSSSDGSDKPSTPSDSLPLDASSQLTSAAAALPASASFRRRATTYLSLSKPRLSFLILLTTTSAYSLYPIPDILSATTSAVESSFSTSTMTLVFLTSGTFLSCACANTLNMLFEPKYDALMTRTRNRPLVRNLISPRGAALFALLCGTSGLLLLGFGTNPTVAGLSALNIFLYAGVYTPMKRISPANTWVGAIVGGIPPLMGWCAAAGQTATSEHHSWQDLLLSEDAAGGWALAALLFAWQFPHFMSLSHTIKDDYRNAGHKMLAWTNPARNARVALRYSVAMFPICGFLYWSGYVNPGFLAISTVFNVWMTREAVRFWRKQGAGGSARGLFWASVWQLPLVLIGALVCKRGIWDGFFGAKDVHSIYDEDQDIEDGPSLGMHSTHAEQRQQPPGEINMAMMGFKRPT</sequence>
<evidence type="ECO:0000256" key="8">
    <source>
        <dbReference type="ARBA" id="ARBA00022989"/>
    </source>
</evidence>
<evidence type="ECO:0000256" key="14">
    <source>
        <dbReference type="SAM" id="Phobius"/>
    </source>
</evidence>
<dbReference type="Gene3D" id="1.10.357.140">
    <property type="entry name" value="UbiA prenyltransferase"/>
    <property type="match status" value="1"/>
</dbReference>
<proteinExistence type="inferred from homology"/>
<comment type="function">
    <text evidence="1">Converts protoheme IX and farnesyl diphosphate to heme O.</text>
</comment>
<dbReference type="CDD" id="cd13957">
    <property type="entry name" value="PT_UbiA_Cox10"/>
    <property type="match status" value="1"/>
</dbReference>
<feature type="compositionally biased region" description="Pro residues" evidence="13">
    <location>
        <begin position="133"/>
        <end position="142"/>
    </location>
</feature>
<feature type="transmembrane region" description="Helical" evidence="14">
    <location>
        <begin position="411"/>
        <end position="431"/>
    </location>
</feature>
<dbReference type="InterPro" id="IPR000537">
    <property type="entry name" value="UbiA_prenyltransferase"/>
</dbReference>
<dbReference type="HOGENOM" id="CLU_029631_2_0_1"/>
<dbReference type="PANTHER" id="PTHR43448:SF2">
    <property type="entry name" value="PROTOHEME IX FARNESYLTRANSFERASE, MITOCHONDRIAL"/>
    <property type="match status" value="1"/>
</dbReference>
<evidence type="ECO:0000256" key="2">
    <source>
        <dbReference type="ARBA" id="ARBA00004225"/>
    </source>
</evidence>
<evidence type="ECO:0000256" key="3">
    <source>
        <dbReference type="ARBA" id="ARBA00005985"/>
    </source>
</evidence>
<feature type="compositionally biased region" description="Low complexity" evidence="13">
    <location>
        <begin position="143"/>
        <end position="160"/>
    </location>
</feature>
<dbReference type="InterPro" id="IPR030470">
    <property type="entry name" value="UbiA_prenylTrfase_CS"/>
</dbReference>
<dbReference type="HAMAP" id="MF_00154">
    <property type="entry name" value="CyoE_CtaB"/>
    <property type="match status" value="1"/>
</dbReference>
<dbReference type="OrthoDB" id="5211at2759"/>
<reference evidence="15 16" key="1">
    <citation type="submission" date="2015-01" db="EMBL/GenBank/DDBJ databases">
        <title>The Genome Sequence of Exophiala mesophila CBS40295.</title>
        <authorList>
            <consortium name="The Broad Institute Genomics Platform"/>
            <person name="Cuomo C."/>
            <person name="de Hoog S."/>
            <person name="Gorbushina A."/>
            <person name="Stielow B."/>
            <person name="Teixiera M."/>
            <person name="Abouelleil A."/>
            <person name="Chapman S.B."/>
            <person name="Priest M."/>
            <person name="Young S.K."/>
            <person name="Wortman J."/>
            <person name="Nusbaum C."/>
            <person name="Birren B."/>
        </authorList>
    </citation>
    <scope>NUCLEOTIDE SEQUENCE [LARGE SCALE GENOMIC DNA]</scope>
    <source>
        <strain evidence="15 16">CBS 40295</strain>
    </source>
</reference>
<dbReference type="GO" id="GO:0006784">
    <property type="term" value="P:heme A biosynthetic process"/>
    <property type="evidence" value="ECO:0007669"/>
    <property type="project" value="TreeGrafter"/>
</dbReference>
<keyword evidence="8 14" id="KW-1133">Transmembrane helix</keyword>
<dbReference type="EMBL" id="KN847521">
    <property type="protein sequence ID" value="KIV94210.1"/>
    <property type="molecule type" value="Genomic_DNA"/>
</dbReference>
<evidence type="ECO:0000256" key="6">
    <source>
        <dbReference type="ARBA" id="ARBA00022692"/>
    </source>
</evidence>
<dbReference type="PROSITE" id="PS00943">
    <property type="entry name" value="UBIA"/>
    <property type="match status" value="1"/>
</dbReference>
<evidence type="ECO:0000256" key="4">
    <source>
        <dbReference type="ARBA" id="ARBA00016335"/>
    </source>
</evidence>
<keyword evidence="16" id="KW-1185">Reference proteome</keyword>
<evidence type="ECO:0000256" key="1">
    <source>
        <dbReference type="ARBA" id="ARBA00004013"/>
    </source>
</evidence>